<feature type="binding site" evidence="5">
    <location>
        <position position="444"/>
    </location>
    <ligand>
        <name>Zn(2+)</name>
        <dbReference type="ChEBI" id="CHEBI:29105"/>
    </ligand>
</feature>
<comment type="catalytic activity">
    <reaction evidence="6">
        <text>an N-acylsphing-4-enine + H2O = sphing-4-enine + a fatty acid</text>
        <dbReference type="Rhea" id="RHEA:20856"/>
        <dbReference type="ChEBI" id="CHEBI:15377"/>
        <dbReference type="ChEBI" id="CHEBI:28868"/>
        <dbReference type="ChEBI" id="CHEBI:52639"/>
        <dbReference type="ChEBI" id="CHEBI:57756"/>
        <dbReference type="EC" id="3.5.1.23"/>
    </reaction>
</comment>
<evidence type="ECO:0000313" key="11">
    <source>
        <dbReference type="Proteomes" id="UP000198287"/>
    </source>
</evidence>
<dbReference type="GO" id="GO:0042759">
    <property type="term" value="P:long-chain fatty acid biosynthetic process"/>
    <property type="evidence" value="ECO:0007669"/>
    <property type="project" value="TreeGrafter"/>
</dbReference>
<dbReference type="GO" id="GO:0005576">
    <property type="term" value="C:extracellular region"/>
    <property type="evidence" value="ECO:0007669"/>
    <property type="project" value="TreeGrafter"/>
</dbReference>
<evidence type="ECO:0000256" key="2">
    <source>
        <dbReference type="ARBA" id="ARBA00011891"/>
    </source>
</evidence>
<reference evidence="10 11" key="1">
    <citation type="submission" date="2015-12" db="EMBL/GenBank/DDBJ databases">
        <title>The genome of Folsomia candida.</title>
        <authorList>
            <person name="Faddeeva A."/>
            <person name="Derks M.F."/>
            <person name="Anvar Y."/>
            <person name="Smit S."/>
            <person name="Van Straalen N."/>
            <person name="Roelofs D."/>
        </authorList>
    </citation>
    <scope>NUCLEOTIDE SEQUENCE [LARGE SCALE GENOMIC DNA]</scope>
    <source>
        <strain evidence="10 11">VU population</strain>
        <tissue evidence="10">Whole body</tissue>
    </source>
</reference>
<dbReference type="InterPro" id="IPR031329">
    <property type="entry name" value="NEUT/ALK_ceramidase_N"/>
</dbReference>
<keyword evidence="6" id="KW-0746">Sphingolipid metabolism</keyword>
<feature type="domain" description="Neutral/alkaline non-lysosomal ceramidase C-terminal" evidence="9">
    <location>
        <begin position="510"/>
        <end position="666"/>
    </location>
</feature>
<keyword evidence="6" id="KW-0443">Lipid metabolism</keyword>
<evidence type="ECO:0000256" key="6">
    <source>
        <dbReference type="RuleBase" id="RU366019"/>
    </source>
</evidence>
<sequence length="669" mass="73528">MKTSEFSYACILFAVGFISATWGTDTDGVYKIGVGVGDITGPPAGIVLNGHINPFTYAAGIHTRQYARAFVVESITTGNVITYVTCDMGMIDHSMKPAVVAKLAAKFGSKYNESNILISGTHTHSGVSGFMTYFAYLVIESQKFNPISYWAAVDGIVDAITAAELSLQDGKIFWHQGELLDTNRNRRMDQYEMNPQEERDAYPYSVDKDMIILKFVDLADNPIGLFAWYPLHPLSFNQREDNPLVCSESTGYAAVLFDAALNPAGTLPGKGKFVSGFGSTNLGDVAPDNNDPIISPSRIDLTDDMRKLRNNGNKLFNKATQLFNDIANLQPISGPIGSVHRYVDTETIEVQRFDESTGQTQTMSLCKGALGFGYVGLDPEEFPFLETIRDLIKAPSEEMVQCQSPKIVALAAGEMDDPWQWAPSIVELQNLQLGSIFLAGVPGEFTTMAGRRVRNAIFNATGDKVIVAGLSNNYINYVATPEEYEFQEYEAGATAYGRNTLPVITTLLQEMAVALKDGTPESIPIGDPAPSFLHLLPDDVKPRADPTPTNGAEFGDVIIDVGPTYTVITETEVRAVFYAGSPRNSPMRKGTFLTVDKLEDGRWTTVKTDADVDTAFYWNLVNHHGEISWFVDPSFPKGTYRLRHFGYYRIIEDGISIPYSGTSSQFILL</sequence>
<keyword evidence="11" id="KW-1185">Reference proteome</keyword>
<accession>A0A226DXK4</accession>
<evidence type="ECO:0000256" key="1">
    <source>
        <dbReference type="ARBA" id="ARBA00009835"/>
    </source>
</evidence>
<dbReference type="InterPro" id="IPR006823">
    <property type="entry name" value="Ceramidase_alk"/>
</dbReference>
<dbReference type="GO" id="GO:0016020">
    <property type="term" value="C:membrane"/>
    <property type="evidence" value="ECO:0007669"/>
    <property type="project" value="GOC"/>
</dbReference>
<dbReference type="GO" id="GO:0046872">
    <property type="term" value="F:metal ion binding"/>
    <property type="evidence" value="ECO:0007669"/>
    <property type="project" value="UniProtKB-KW"/>
</dbReference>
<keyword evidence="4 6" id="KW-0378">Hydrolase</keyword>
<protein>
    <recommendedName>
        <fullName evidence="3 6">Neutral ceramidase</fullName>
        <ecNumber evidence="2 6">3.5.1.23</ecNumber>
    </recommendedName>
</protein>
<gene>
    <name evidence="10" type="ORF">Fcan01_16716</name>
</gene>
<evidence type="ECO:0000313" key="10">
    <source>
        <dbReference type="EMBL" id="OXA48946.1"/>
    </source>
</evidence>
<comment type="cofactor">
    <cofactor evidence="5">
        <name>Zn(2+)</name>
        <dbReference type="ChEBI" id="CHEBI:29105"/>
    </cofactor>
    <text evidence="5">Binds 1 zinc ion per subunit.</text>
</comment>
<evidence type="ECO:0000256" key="3">
    <source>
        <dbReference type="ARBA" id="ARBA00019235"/>
    </source>
</evidence>
<feature type="binding site" evidence="5">
    <location>
        <position position="477"/>
    </location>
    <ligand>
        <name>Zn(2+)</name>
        <dbReference type="ChEBI" id="CHEBI:29105"/>
    </ligand>
</feature>
<name>A0A226DXK4_FOLCA</name>
<dbReference type="STRING" id="158441.A0A226DXK4"/>
<evidence type="ECO:0000259" key="8">
    <source>
        <dbReference type="Pfam" id="PF04734"/>
    </source>
</evidence>
<evidence type="ECO:0000256" key="5">
    <source>
        <dbReference type="PIRSR" id="PIRSR606823-2"/>
    </source>
</evidence>
<evidence type="ECO:0000256" key="7">
    <source>
        <dbReference type="SAM" id="SignalP"/>
    </source>
</evidence>
<dbReference type="GO" id="GO:0046512">
    <property type="term" value="P:sphingosine biosynthetic process"/>
    <property type="evidence" value="ECO:0007669"/>
    <property type="project" value="TreeGrafter"/>
</dbReference>
<dbReference type="Pfam" id="PF17048">
    <property type="entry name" value="Ceramidse_alk_C"/>
    <property type="match status" value="1"/>
</dbReference>
<feature type="binding site" evidence="5">
    <location>
        <position position="232"/>
    </location>
    <ligand>
        <name>Zn(2+)</name>
        <dbReference type="ChEBI" id="CHEBI:29105"/>
    </ligand>
</feature>
<dbReference type="PANTHER" id="PTHR12670:SF1">
    <property type="entry name" value="NEUTRAL CERAMIDASE"/>
    <property type="match status" value="1"/>
</dbReference>
<comment type="caution">
    <text evidence="10">The sequence shown here is derived from an EMBL/GenBank/DDBJ whole genome shotgun (WGS) entry which is preliminary data.</text>
</comment>
<keyword evidence="7" id="KW-0732">Signal</keyword>
<feature type="signal peptide" evidence="7">
    <location>
        <begin position="1"/>
        <end position="23"/>
    </location>
</feature>
<dbReference type="GO" id="GO:0046514">
    <property type="term" value="P:ceramide catabolic process"/>
    <property type="evidence" value="ECO:0007669"/>
    <property type="project" value="InterPro"/>
</dbReference>
<dbReference type="OrthoDB" id="191371at2759"/>
<feature type="chain" id="PRO_5012940326" description="Neutral ceramidase" evidence="7">
    <location>
        <begin position="24"/>
        <end position="669"/>
    </location>
</feature>
<dbReference type="EC" id="3.5.1.23" evidence="2 6"/>
<keyword evidence="5" id="KW-0862">Zinc</keyword>
<keyword evidence="5" id="KW-0479">Metal-binding</keyword>
<evidence type="ECO:0000259" key="9">
    <source>
        <dbReference type="Pfam" id="PF17048"/>
    </source>
</evidence>
<feature type="domain" description="Neutral/alkaline non-lysosomal ceramidase N-terminal" evidence="8">
    <location>
        <begin position="30"/>
        <end position="503"/>
    </location>
</feature>
<dbReference type="OMA" id="RNTMKTA"/>
<dbReference type="Gene3D" id="2.60.40.2300">
    <property type="entry name" value="Neutral/alkaline non-lysosomal ceramidase, C-terminal domain"/>
    <property type="match status" value="1"/>
</dbReference>
<dbReference type="AlphaFoldDB" id="A0A226DXK4"/>
<organism evidence="10 11">
    <name type="scientific">Folsomia candida</name>
    <name type="common">Springtail</name>
    <dbReference type="NCBI Taxonomy" id="158441"/>
    <lineage>
        <taxon>Eukaryota</taxon>
        <taxon>Metazoa</taxon>
        <taxon>Ecdysozoa</taxon>
        <taxon>Arthropoda</taxon>
        <taxon>Hexapoda</taxon>
        <taxon>Collembola</taxon>
        <taxon>Entomobryomorpha</taxon>
        <taxon>Isotomoidea</taxon>
        <taxon>Isotomidae</taxon>
        <taxon>Proisotominae</taxon>
        <taxon>Folsomia</taxon>
    </lineage>
</organism>
<evidence type="ECO:0000256" key="4">
    <source>
        <dbReference type="ARBA" id="ARBA00022801"/>
    </source>
</evidence>
<feature type="binding site" evidence="5">
    <location>
        <position position="122"/>
    </location>
    <ligand>
        <name>Zn(2+)</name>
        <dbReference type="ChEBI" id="CHEBI:29105"/>
    </ligand>
</feature>
<comment type="similarity">
    <text evidence="1 6">Belongs to the neutral ceramidase family.</text>
</comment>
<dbReference type="GO" id="GO:0017040">
    <property type="term" value="F:N-acylsphingosine amidohydrolase activity"/>
    <property type="evidence" value="ECO:0007669"/>
    <property type="project" value="UniProtKB-UniRule"/>
</dbReference>
<dbReference type="InterPro" id="IPR031331">
    <property type="entry name" value="NEUT/ALK_ceramidase_C"/>
</dbReference>
<dbReference type="PANTHER" id="PTHR12670">
    <property type="entry name" value="CERAMIDASE"/>
    <property type="match status" value="1"/>
</dbReference>
<proteinExistence type="inferred from homology"/>
<dbReference type="Pfam" id="PF04734">
    <property type="entry name" value="Ceramidase_alk"/>
    <property type="match status" value="1"/>
</dbReference>
<dbReference type="Proteomes" id="UP000198287">
    <property type="component" value="Unassembled WGS sequence"/>
</dbReference>
<dbReference type="InterPro" id="IPR038445">
    <property type="entry name" value="NCDase_C_sf"/>
</dbReference>
<dbReference type="EMBL" id="LNIX01000011">
    <property type="protein sequence ID" value="OXA48946.1"/>
    <property type="molecule type" value="Genomic_DNA"/>
</dbReference>